<evidence type="ECO:0000313" key="2">
    <source>
        <dbReference type="Proteomes" id="UP000485058"/>
    </source>
</evidence>
<gene>
    <name evidence="1" type="ORF">HaLaN_04444</name>
</gene>
<dbReference type="EMBL" id="BLLF01000225">
    <property type="protein sequence ID" value="GFH09331.1"/>
    <property type="molecule type" value="Genomic_DNA"/>
</dbReference>
<reference evidence="1 2" key="1">
    <citation type="submission" date="2020-02" db="EMBL/GenBank/DDBJ databases">
        <title>Draft genome sequence of Haematococcus lacustris strain NIES-144.</title>
        <authorList>
            <person name="Morimoto D."/>
            <person name="Nakagawa S."/>
            <person name="Yoshida T."/>
            <person name="Sawayama S."/>
        </authorList>
    </citation>
    <scope>NUCLEOTIDE SEQUENCE [LARGE SCALE GENOMIC DNA]</scope>
    <source>
        <strain evidence="1 2">NIES-144</strain>
    </source>
</reference>
<keyword evidence="2" id="KW-1185">Reference proteome</keyword>
<comment type="caution">
    <text evidence="1">The sequence shown here is derived from an EMBL/GenBank/DDBJ whole genome shotgun (WGS) entry which is preliminary data.</text>
</comment>
<sequence>MLPGATTARSGQLNSMERRQERACLQDLSQGCVPQLLPQAVHAGVDVHEGDGLGRLALTDAGLMRREMCVLDACLARGVPVAGEPAVSLPLAAWASAEAGSWETRTVGGAMHDWSQTPTWAPSTYIGTRAEATTATSLSWQTDTWRYTVPHWQCGKTTDCDPCFSISASARARWLGQGTLGDLSRACVAPLLPFCCTMWPEVGWCTRQAIRPYPIAALHTAWHSTILINPAGSVCLNLARSAGVCYLLVCTSCTSSTQILPTGTALSQYLKHDR</sequence>
<accession>A0A699YIM4</accession>
<dbReference type="AlphaFoldDB" id="A0A699YIM4"/>
<protein>
    <submittedName>
        <fullName evidence="1">Hist_deacetyl domain-containing protein</fullName>
    </submittedName>
</protein>
<organism evidence="1 2">
    <name type="scientific">Haematococcus lacustris</name>
    <name type="common">Green alga</name>
    <name type="synonym">Haematococcus pluvialis</name>
    <dbReference type="NCBI Taxonomy" id="44745"/>
    <lineage>
        <taxon>Eukaryota</taxon>
        <taxon>Viridiplantae</taxon>
        <taxon>Chlorophyta</taxon>
        <taxon>core chlorophytes</taxon>
        <taxon>Chlorophyceae</taxon>
        <taxon>CS clade</taxon>
        <taxon>Chlamydomonadales</taxon>
        <taxon>Haematococcaceae</taxon>
        <taxon>Haematococcus</taxon>
    </lineage>
</organism>
<proteinExistence type="predicted"/>
<dbReference type="Proteomes" id="UP000485058">
    <property type="component" value="Unassembled WGS sequence"/>
</dbReference>
<name>A0A699YIM4_HAELA</name>
<evidence type="ECO:0000313" key="1">
    <source>
        <dbReference type="EMBL" id="GFH09331.1"/>
    </source>
</evidence>